<feature type="compositionally biased region" description="Basic and acidic residues" evidence="1">
    <location>
        <begin position="18"/>
        <end position="29"/>
    </location>
</feature>
<gene>
    <name evidence="2" type="ORF">H4R34_003989</name>
</gene>
<feature type="region of interest" description="Disordered" evidence="1">
    <location>
        <begin position="402"/>
        <end position="428"/>
    </location>
</feature>
<evidence type="ECO:0000313" key="3">
    <source>
        <dbReference type="Proteomes" id="UP001151582"/>
    </source>
</evidence>
<feature type="region of interest" description="Disordered" evidence="1">
    <location>
        <begin position="8"/>
        <end position="104"/>
    </location>
</feature>
<protein>
    <submittedName>
        <fullName evidence="2">Uncharacterized protein</fullName>
    </submittedName>
</protein>
<dbReference type="EMBL" id="JANBQB010000434">
    <property type="protein sequence ID" value="KAJ1976404.1"/>
    <property type="molecule type" value="Genomic_DNA"/>
</dbReference>
<organism evidence="2 3">
    <name type="scientific">Dimargaris verticillata</name>
    <dbReference type="NCBI Taxonomy" id="2761393"/>
    <lineage>
        <taxon>Eukaryota</taxon>
        <taxon>Fungi</taxon>
        <taxon>Fungi incertae sedis</taxon>
        <taxon>Zoopagomycota</taxon>
        <taxon>Kickxellomycotina</taxon>
        <taxon>Dimargaritomycetes</taxon>
        <taxon>Dimargaritales</taxon>
        <taxon>Dimargaritaceae</taxon>
        <taxon>Dimargaris</taxon>
    </lineage>
</organism>
<feature type="compositionally biased region" description="Polar residues" evidence="1">
    <location>
        <begin position="214"/>
        <end position="239"/>
    </location>
</feature>
<accession>A0A9W8B6G3</accession>
<dbReference type="AlphaFoldDB" id="A0A9W8B6G3"/>
<evidence type="ECO:0000256" key="1">
    <source>
        <dbReference type="SAM" id="MobiDB-lite"/>
    </source>
</evidence>
<feature type="compositionally biased region" description="Low complexity" evidence="1">
    <location>
        <begin position="410"/>
        <end position="424"/>
    </location>
</feature>
<name>A0A9W8B6G3_9FUNG</name>
<feature type="region of interest" description="Disordered" evidence="1">
    <location>
        <begin position="186"/>
        <end position="351"/>
    </location>
</feature>
<feature type="compositionally biased region" description="Polar residues" evidence="1">
    <location>
        <begin position="60"/>
        <end position="74"/>
    </location>
</feature>
<sequence length="652" mass="71168">MLFLKRAQAAFQAKGRPSSKDPDKEDPLPKAKPSWLSRIQTTLRRSSNPPMAAQPRRTEPSTFATTRQRLQSLFRSKPAAGRASHRHSYYGQSSRSGIPQFPTVTRIGDLGSGLIERPEDRPLSSRVQVVDPRGLGMKAEDKGSACPVRDSHSPVPVTISNAHKRYSLPIAPPPVAKLKPLVHVPERQRLERSSSYKPTVSTNPTRPGNVAVGRSQSMAQRTRWTSTQSPRASVHSRYSSDIVIKPTGPSVFDALNSTRLGSIRPRESLQRKQPHVPPKSKAAPPKSPEPVRRHQSARTSQGSVTRSGSAQRSRAQRSHSTCTSARSKALSSHPSVSNTTATMTTQSTGSSQSLFYHHKNLIRSMNAQAMPATPSTAGDHYNIVAWVESARQQLIELPPLPLESDGELASESSQGDSTDSNSSTPLNLLNVTTSTRSLGSAQSHRHESNNCIVTKPRPVRPLSFFDRGAIRENVLVAGSLAHDSVLPSPLHPPSDDDVPLIFLSQNQQPQPVAPRATNFSCVTDQTAGLCNTLHDGRGDLSESVHHLARPGTDQSETTAVRPIQVSGYAATLTRARTLPRTGLQPTGHTRFTRLASSVPALPASSWRHSCIGTMAMPFEPPKRPDTPDRRPKSFYDPSYYAAKYAYFHGNFN</sequence>
<evidence type="ECO:0000313" key="2">
    <source>
        <dbReference type="EMBL" id="KAJ1976404.1"/>
    </source>
</evidence>
<feature type="compositionally biased region" description="Polar residues" evidence="1">
    <location>
        <begin position="195"/>
        <end position="206"/>
    </location>
</feature>
<feature type="compositionally biased region" description="Polar residues" evidence="1">
    <location>
        <begin position="37"/>
        <end position="49"/>
    </location>
</feature>
<dbReference type="OrthoDB" id="10393696at2759"/>
<reference evidence="2" key="1">
    <citation type="submission" date="2022-07" db="EMBL/GenBank/DDBJ databases">
        <title>Phylogenomic reconstructions and comparative analyses of Kickxellomycotina fungi.</title>
        <authorList>
            <person name="Reynolds N.K."/>
            <person name="Stajich J.E."/>
            <person name="Barry K."/>
            <person name="Grigoriev I.V."/>
            <person name="Crous P."/>
            <person name="Smith M.E."/>
        </authorList>
    </citation>
    <scope>NUCLEOTIDE SEQUENCE</scope>
    <source>
        <strain evidence="2">RSA 567</strain>
    </source>
</reference>
<keyword evidence="3" id="KW-1185">Reference proteome</keyword>
<dbReference type="Proteomes" id="UP001151582">
    <property type="component" value="Unassembled WGS sequence"/>
</dbReference>
<proteinExistence type="predicted"/>
<feature type="compositionally biased region" description="Polar residues" evidence="1">
    <location>
        <begin position="319"/>
        <end position="334"/>
    </location>
</feature>
<comment type="caution">
    <text evidence="2">The sequence shown here is derived from an EMBL/GenBank/DDBJ whole genome shotgun (WGS) entry which is preliminary data.</text>
</comment>
<feature type="compositionally biased region" description="Low complexity" evidence="1">
    <location>
        <begin position="335"/>
        <end position="351"/>
    </location>
</feature>